<evidence type="ECO:0000313" key="8">
    <source>
        <dbReference type="EMBL" id="GGO47854.1"/>
    </source>
</evidence>
<dbReference type="NCBIfam" id="TIGR00114">
    <property type="entry name" value="lumazine-synth"/>
    <property type="match status" value="1"/>
</dbReference>
<dbReference type="PANTHER" id="PTHR21058">
    <property type="entry name" value="6,7-DIMETHYL-8-RIBITYLLUMAZINE SYNTHASE DMRL SYNTHASE LUMAZINE SYNTHASE"/>
    <property type="match status" value="1"/>
</dbReference>
<dbReference type="InterPro" id="IPR036467">
    <property type="entry name" value="LS/RS_sf"/>
</dbReference>
<protein>
    <recommendedName>
        <fullName evidence="3 7">6,7-dimethyl-8-ribityllumazine synthase</fullName>
        <shortName evidence="7">DMRL synthase</shortName>
        <shortName evidence="7">LS</shortName>
        <shortName evidence="7">Lumazine synthase</shortName>
        <ecNumber evidence="3 7">2.5.1.78</ecNumber>
    </recommendedName>
</protein>
<evidence type="ECO:0000256" key="3">
    <source>
        <dbReference type="ARBA" id="ARBA00012664"/>
    </source>
</evidence>
<dbReference type="InterPro" id="IPR002180">
    <property type="entry name" value="LS/RS"/>
</dbReference>
<name>A0ABQ2M730_9MICC</name>
<feature type="binding site" evidence="7">
    <location>
        <position position="154"/>
    </location>
    <ligand>
        <name>(2S)-2-hydroxy-3-oxobutyl phosphate</name>
        <dbReference type="ChEBI" id="CHEBI:58830"/>
    </ligand>
</feature>
<sequence length="180" mass="18333">MSGHGAPQGLNATLGEKLAGKLTTTAGTTDSNGPLRVAVVAAQWHEQVMDGLLAGARRAAADVVAAAESAAGVGIEVEEFRVPGTFELPVAAARLAPRFDAIVALGVVIRGGTPHFDYVCSGATQGLVDVSVRTGTPVGFGVLTCDSEEQALDRAGLEGSSEDKGYEAFQAAVLTELALR</sequence>
<dbReference type="EC" id="2.5.1.78" evidence="3 7"/>
<feature type="binding site" evidence="7">
    <location>
        <begin position="107"/>
        <end position="109"/>
    </location>
    <ligand>
        <name>5-amino-6-(D-ribitylamino)uracil</name>
        <dbReference type="ChEBI" id="CHEBI:15934"/>
    </ligand>
</feature>
<dbReference type="InterPro" id="IPR034964">
    <property type="entry name" value="LS"/>
</dbReference>
<evidence type="ECO:0000256" key="1">
    <source>
        <dbReference type="ARBA" id="ARBA00004917"/>
    </source>
</evidence>
<gene>
    <name evidence="7 8" type="primary">ribH</name>
    <name evidence="8" type="ORF">GCM10010977_26080</name>
</gene>
<dbReference type="EMBL" id="BMLQ01000008">
    <property type="protein sequence ID" value="GGO47854.1"/>
    <property type="molecule type" value="Genomic_DNA"/>
</dbReference>
<dbReference type="RefSeq" id="WP_188806606.1">
    <property type="nucleotide sequence ID" value="NZ_BAAAOU010000007.1"/>
</dbReference>
<keyword evidence="9" id="KW-1185">Reference proteome</keyword>
<comment type="function">
    <text evidence="7">Catalyzes the formation of 6,7-dimethyl-8-ribityllumazine by condensation of 5-amino-6-(D-ribitylamino)uracil with 3,4-dihydroxy-2-butanone 4-phosphate. This is the penultimate step in the biosynthesis of riboflavin.</text>
</comment>
<dbReference type="CDD" id="cd09209">
    <property type="entry name" value="Lumazine_synthase-I"/>
    <property type="match status" value="1"/>
</dbReference>
<dbReference type="PANTHER" id="PTHR21058:SF0">
    <property type="entry name" value="6,7-DIMETHYL-8-RIBITYLLUMAZINE SYNTHASE"/>
    <property type="match status" value="1"/>
</dbReference>
<evidence type="ECO:0000256" key="4">
    <source>
        <dbReference type="ARBA" id="ARBA00022619"/>
    </source>
</evidence>
<accession>A0ABQ2M730</accession>
<feature type="binding site" evidence="7">
    <location>
        <position position="140"/>
    </location>
    <ligand>
        <name>5-amino-6-(D-ribitylamino)uracil</name>
        <dbReference type="ChEBI" id="CHEBI:15934"/>
    </ligand>
</feature>
<keyword evidence="5 7" id="KW-0808">Transferase</keyword>
<keyword evidence="4 7" id="KW-0686">Riboflavin biosynthesis</keyword>
<dbReference type="SUPFAM" id="SSF52121">
    <property type="entry name" value="Lumazine synthase"/>
    <property type="match status" value="1"/>
</dbReference>
<dbReference type="Proteomes" id="UP000642509">
    <property type="component" value="Unassembled WGS sequence"/>
</dbReference>
<dbReference type="HAMAP" id="MF_00178">
    <property type="entry name" value="Lumazine_synth"/>
    <property type="match status" value="1"/>
</dbReference>
<evidence type="ECO:0000256" key="6">
    <source>
        <dbReference type="ARBA" id="ARBA00048785"/>
    </source>
</evidence>
<evidence type="ECO:0000256" key="5">
    <source>
        <dbReference type="ARBA" id="ARBA00022679"/>
    </source>
</evidence>
<feature type="active site" description="Proton donor" evidence="7">
    <location>
        <position position="115"/>
    </location>
</feature>
<evidence type="ECO:0000256" key="2">
    <source>
        <dbReference type="ARBA" id="ARBA00007424"/>
    </source>
</evidence>
<comment type="pathway">
    <text evidence="1 7">Cofactor biosynthesis; riboflavin biosynthesis; riboflavin from 2-hydroxy-3-oxobutyl phosphate and 5-amino-6-(D-ribitylamino)uracil: step 1/2.</text>
</comment>
<evidence type="ECO:0000256" key="7">
    <source>
        <dbReference type="HAMAP-Rule" id="MF_00178"/>
    </source>
</evidence>
<feature type="binding site" evidence="7">
    <location>
        <position position="44"/>
    </location>
    <ligand>
        <name>5-amino-6-(D-ribitylamino)uracil</name>
        <dbReference type="ChEBI" id="CHEBI:15934"/>
    </ligand>
</feature>
<feature type="binding site" evidence="7">
    <location>
        <begin position="85"/>
        <end position="87"/>
    </location>
    <ligand>
        <name>5-amino-6-(D-ribitylamino)uracil</name>
        <dbReference type="ChEBI" id="CHEBI:15934"/>
    </ligand>
</feature>
<dbReference type="Gene3D" id="3.40.50.960">
    <property type="entry name" value="Lumazine/riboflavin synthase"/>
    <property type="match status" value="1"/>
</dbReference>
<dbReference type="Pfam" id="PF00885">
    <property type="entry name" value="DMRL_synthase"/>
    <property type="match status" value="1"/>
</dbReference>
<comment type="similarity">
    <text evidence="2 7">Belongs to the DMRL synthase family.</text>
</comment>
<comment type="catalytic activity">
    <reaction evidence="6 7">
        <text>(2S)-2-hydroxy-3-oxobutyl phosphate + 5-amino-6-(D-ribitylamino)uracil = 6,7-dimethyl-8-(1-D-ribityl)lumazine + phosphate + 2 H2O + H(+)</text>
        <dbReference type="Rhea" id="RHEA:26152"/>
        <dbReference type="ChEBI" id="CHEBI:15377"/>
        <dbReference type="ChEBI" id="CHEBI:15378"/>
        <dbReference type="ChEBI" id="CHEBI:15934"/>
        <dbReference type="ChEBI" id="CHEBI:43474"/>
        <dbReference type="ChEBI" id="CHEBI:58201"/>
        <dbReference type="ChEBI" id="CHEBI:58830"/>
        <dbReference type="EC" id="2.5.1.78"/>
    </reaction>
</comment>
<comment type="caution">
    <text evidence="8">The sequence shown here is derived from an EMBL/GenBank/DDBJ whole genome shotgun (WGS) entry which is preliminary data.</text>
</comment>
<feature type="binding site" evidence="7">
    <location>
        <begin position="112"/>
        <end position="113"/>
    </location>
    <ligand>
        <name>(2S)-2-hydroxy-3-oxobutyl phosphate</name>
        <dbReference type="ChEBI" id="CHEBI:58830"/>
    </ligand>
</feature>
<reference evidence="9" key="1">
    <citation type="journal article" date="2019" name="Int. J. Syst. Evol. Microbiol.">
        <title>The Global Catalogue of Microorganisms (GCM) 10K type strain sequencing project: providing services to taxonomists for standard genome sequencing and annotation.</title>
        <authorList>
            <consortium name="The Broad Institute Genomics Platform"/>
            <consortium name="The Broad Institute Genome Sequencing Center for Infectious Disease"/>
            <person name="Wu L."/>
            <person name="Ma J."/>
        </authorList>
    </citation>
    <scope>NUCLEOTIDE SEQUENCE [LARGE SCALE GENOMIC DNA]</scope>
    <source>
        <strain evidence="9">CGMCC 1.7064</strain>
    </source>
</reference>
<evidence type="ECO:0000313" key="9">
    <source>
        <dbReference type="Proteomes" id="UP000642509"/>
    </source>
</evidence>
<organism evidence="8 9">
    <name type="scientific">Citricoccus zhacaiensis</name>
    <dbReference type="NCBI Taxonomy" id="489142"/>
    <lineage>
        <taxon>Bacteria</taxon>
        <taxon>Bacillati</taxon>
        <taxon>Actinomycetota</taxon>
        <taxon>Actinomycetes</taxon>
        <taxon>Micrococcales</taxon>
        <taxon>Micrococcaceae</taxon>
        <taxon>Citricoccus</taxon>
    </lineage>
</organism>
<proteinExistence type="inferred from homology"/>